<dbReference type="Gene3D" id="1.20.1250.20">
    <property type="entry name" value="MFS general substrate transporter like domains"/>
    <property type="match status" value="2"/>
</dbReference>
<feature type="transmembrane region" description="Helical" evidence="6">
    <location>
        <begin position="378"/>
        <end position="397"/>
    </location>
</feature>
<dbReference type="PROSITE" id="PS50850">
    <property type="entry name" value="MFS"/>
    <property type="match status" value="1"/>
</dbReference>
<reference evidence="9" key="1">
    <citation type="journal article" date="2006" name="Science">
        <title>Phytophthora genome sequences uncover evolutionary origins and mechanisms of pathogenesis.</title>
        <authorList>
            <person name="Tyler B.M."/>
            <person name="Tripathy S."/>
            <person name="Zhang X."/>
            <person name="Dehal P."/>
            <person name="Jiang R.H."/>
            <person name="Aerts A."/>
            <person name="Arredondo F.D."/>
            <person name="Baxter L."/>
            <person name="Bensasson D."/>
            <person name="Beynon J.L."/>
            <person name="Chapman J."/>
            <person name="Damasceno C.M."/>
            <person name="Dorrance A.E."/>
            <person name="Dou D."/>
            <person name="Dickerman A.W."/>
            <person name="Dubchak I.L."/>
            <person name="Garbelotto M."/>
            <person name="Gijzen M."/>
            <person name="Gordon S.G."/>
            <person name="Govers F."/>
            <person name="Grunwald N.J."/>
            <person name="Huang W."/>
            <person name="Ivors K.L."/>
            <person name="Jones R.W."/>
            <person name="Kamoun S."/>
            <person name="Krampis K."/>
            <person name="Lamour K.H."/>
            <person name="Lee M.K."/>
            <person name="McDonald W.H."/>
            <person name="Medina M."/>
            <person name="Meijer H.J."/>
            <person name="Nordberg E.K."/>
            <person name="Maclean D.J."/>
            <person name="Ospina-Giraldo M.D."/>
            <person name="Morris P.F."/>
            <person name="Phuntumart V."/>
            <person name="Putnam N.H."/>
            <person name="Rash S."/>
            <person name="Rose J.K."/>
            <person name="Sakihama Y."/>
            <person name="Salamov A.A."/>
            <person name="Savidor A."/>
            <person name="Scheuring C.F."/>
            <person name="Smith B.M."/>
            <person name="Sobral B.W."/>
            <person name="Terry A."/>
            <person name="Torto-Alalibo T.A."/>
            <person name="Win J."/>
            <person name="Xu Z."/>
            <person name="Zhang H."/>
            <person name="Grigoriev I.V."/>
            <person name="Rokhsar D.S."/>
            <person name="Boore J.L."/>
        </authorList>
    </citation>
    <scope>NUCLEOTIDE SEQUENCE [LARGE SCALE GENOMIC DNA]</scope>
    <source>
        <strain evidence="9">Pr102</strain>
    </source>
</reference>
<name>H3GRK4_PHYRM</name>
<comment type="similarity">
    <text evidence="2">Belongs to the major facilitator superfamily. MFSD6 family.</text>
</comment>
<dbReference type="PANTHER" id="PTHR16172:SF41">
    <property type="entry name" value="MAJOR FACILITATOR SUPERFAMILY DOMAIN-CONTAINING PROTEIN 6-LIKE"/>
    <property type="match status" value="1"/>
</dbReference>
<reference evidence="8" key="2">
    <citation type="submission" date="2015-06" db="UniProtKB">
        <authorList>
            <consortium name="EnsemblProtists"/>
        </authorList>
    </citation>
    <scope>IDENTIFICATION</scope>
    <source>
        <strain evidence="8">Pr102</strain>
    </source>
</reference>
<dbReference type="OMA" id="MFAYKEP"/>
<dbReference type="SUPFAM" id="SSF103473">
    <property type="entry name" value="MFS general substrate transporter"/>
    <property type="match status" value="1"/>
</dbReference>
<evidence type="ECO:0000256" key="5">
    <source>
        <dbReference type="ARBA" id="ARBA00023136"/>
    </source>
</evidence>
<evidence type="ECO:0000313" key="8">
    <source>
        <dbReference type="EnsemblProtists" id="Phyra79506"/>
    </source>
</evidence>
<feature type="transmembrane region" description="Helical" evidence="6">
    <location>
        <begin position="343"/>
        <end position="366"/>
    </location>
</feature>
<dbReference type="Proteomes" id="UP000005238">
    <property type="component" value="Unassembled WGS sequence"/>
</dbReference>
<comment type="subcellular location">
    <subcellularLocation>
        <location evidence="1">Membrane</location>
        <topology evidence="1">Multi-pass membrane protein</topology>
    </subcellularLocation>
</comment>
<keyword evidence="9" id="KW-1185">Reference proteome</keyword>
<dbReference type="AlphaFoldDB" id="H3GRK4"/>
<dbReference type="PANTHER" id="PTHR16172">
    <property type="entry name" value="MAJOR FACILITATOR SUPERFAMILY DOMAIN-CONTAINING PROTEIN 6-LIKE"/>
    <property type="match status" value="1"/>
</dbReference>
<feature type="transmembrane region" description="Helical" evidence="6">
    <location>
        <begin position="82"/>
        <end position="99"/>
    </location>
</feature>
<evidence type="ECO:0000256" key="4">
    <source>
        <dbReference type="ARBA" id="ARBA00022989"/>
    </source>
</evidence>
<dbReference type="InterPro" id="IPR036259">
    <property type="entry name" value="MFS_trans_sf"/>
</dbReference>
<dbReference type="VEuPathDB" id="FungiDB:KRP23_11401"/>
<protein>
    <recommendedName>
        <fullName evidence="7">Major facilitator superfamily (MFS) profile domain-containing protein</fullName>
    </recommendedName>
</protein>
<dbReference type="VEuPathDB" id="FungiDB:KRP22_8689"/>
<dbReference type="InterPro" id="IPR020846">
    <property type="entry name" value="MFS_dom"/>
</dbReference>
<evidence type="ECO:0000256" key="3">
    <source>
        <dbReference type="ARBA" id="ARBA00022692"/>
    </source>
</evidence>
<dbReference type="eggNOG" id="KOG3762">
    <property type="taxonomic scope" value="Eukaryota"/>
</dbReference>
<evidence type="ECO:0000313" key="9">
    <source>
        <dbReference type="Proteomes" id="UP000005238"/>
    </source>
</evidence>
<feature type="transmembrane region" description="Helical" evidence="6">
    <location>
        <begin position="253"/>
        <end position="272"/>
    </location>
</feature>
<evidence type="ECO:0000256" key="2">
    <source>
        <dbReference type="ARBA" id="ARBA00005241"/>
    </source>
</evidence>
<dbReference type="InterPro" id="IPR024989">
    <property type="entry name" value="MFS_assoc_dom"/>
</dbReference>
<feature type="transmembrane region" description="Helical" evidence="6">
    <location>
        <begin position="313"/>
        <end position="331"/>
    </location>
</feature>
<dbReference type="Pfam" id="PF12832">
    <property type="entry name" value="MFS_1_like"/>
    <property type="match status" value="1"/>
</dbReference>
<organism evidence="8 9">
    <name type="scientific">Phytophthora ramorum</name>
    <name type="common">Sudden oak death agent</name>
    <dbReference type="NCBI Taxonomy" id="164328"/>
    <lineage>
        <taxon>Eukaryota</taxon>
        <taxon>Sar</taxon>
        <taxon>Stramenopiles</taxon>
        <taxon>Oomycota</taxon>
        <taxon>Peronosporomycetes</taxon>
        <taxon>Peronosporales</taxon>
        <taxon>Peronosporaceae</taxon>
        <taxon>Phytophthora</taxon>
    </lineage>
</organism>
<keyword evidence="4 6" id="KW-1133">Transmembrane helix</keyword>
<dbReference type="STRING" id="164328.H3GRK4"/>
<feature type="transmembrane region" description="Helical" evidence="6">
    <location>
        <begin position="170"/>
        <end position="188"/>
    </location>
</feature>
<dbReference type="EnsemblProtists" id="Phyra79506">
    <property type="protein sequence ID" value="Phyra79506"/>
    <property type="gene ID" value="Phyra79506"/>
</dbReference>
<sequence>MGCRPMFLLDAGEAKELIPLKMVFVVHNYCYSLVAYLPIFFEESDFSKSEIGILLAIPCVCTIIGPPVWGAIADVLHRHKEVLLFCHVTSALLVFAIQFVRSFPLMCVTVFAAYCQFIPTLALLDLAAMKLTGRFGGDFGKQRLYGAFGYGVGGYISGMLAGAIGMKWCFTMMLGVSCISLLLLVWYIPAGYGGDDGEPPQKGLLRSAVKHIFRRPDVLVLFIVALAAGINGGFIDSYLFLNVYDLSEDGSTIVSVFVAVETLSEIPLFFLSSAMIERFGTAMCLTIVVVAFFVRDIVYAYMEEPWYIVPLEMLHGVTYGLLLAALTTYLYDAAPKGAAGTMIGLLSAFMRGIGAGIASLTGGYIYDDYGVRTMWKVGAFGIVPASLLLIGIFAWLARRQLGVVEDLAEHLVEEVESPADLNKGASVQ</sequence>
<feature type="transmembrane region" description="Helical" evidence="6">
    <location>
        <begin position="144"/>
        <end position="164"/>
    </location>
</feature>
<feature type="transmembrane region" description="Helical" evidence="6">
    <location>
        <begin position="20"/>
        <end position="39"/>
    </location>
</feature>
<evidence type="ECO:0000259" key="7">
    <source>
        <dbReference type="PROSITE" id="PS50850"/>
    </source>
</evidence>
<keyword evidence="5 6" id="KW-0472">Membrane</keyword>
<dbReference type="GO" id="GO:0022857">
    <property type="term" value="F:transmembrane transporter activity"/>
    <property type="evidence" value="ECO:0007669"/>
    <property type="project" value="InterPro"/>
</dbReference>
<dbReference type="EMBL" id="DS566038">
    <property type="status" value="NOT_ANNOTATED_CDS"/>
    <property type="molecule type" value="Genomic_DNA"/>
</dbReference>
<dbReference type="InParanoid" id="H3GRK4"/>
<feature type="transmembrane region" description="Helical" evidence="6">
    <location>
        <begin position="218"/>
        <end position="241"/>
    </location>
</feature>
<evidence type="ECO:0000256" key="6">
    <source>
        <dbReference type="SAM" id="Phobius"/>
    </source>
</evidence>
<feature type="domain" description="Major facilitator superfamily (MFS) profile" evidence="7">
    <location>
        <begin position="217"/>
        <end position="428"/>
    </location>
</feature>
<proteinExistence type="inferred from homology"/>
<accession>H3GRK4</accession>
<feature type="transmembrane region" description="Helical" evidence="6">
    <location>
        <begin position="51"/>
        <end position="70"/>
    </location>
</feature>
<keyword evidence="3 6" id="KW-0812">Transmembrane</keyword>
<dbReference type="InterPro" id="IPR051717">
    <property type="entry name" value="MFS_MFSD6"/>
</dbReference>
<feature type="transmembrane region" description="Helical" evidence="6">
    <location>
        <begin position="111"/>
        <end position="132"/>
    </location>
</feature>
<evidence type="ECO:0000256" key="1">
    <source>
        <dbReference type="ARBA" id="ARBA00004141"/>
    </source>
</evidence>
<dbReference type="HOGENOM" id="CLU_013133_0_0_1"/>
<feature type="transmembrane region" description="Helical" evidence="6">
    <location>
        <begin position="279"/>
        <end position="301"/>
    </location>
</feature>
<dbReference type="GO" id="GO:0016020">
    <property type="term" value="C:membrane"/>
    <property type="evidence" value="ECO:0000318"/>
    <property type="project" value="GO_Central"/>
</dbReference>